<proteinExistence type="predicted"/>
<evidence type="ECO:0000313" key="1">
    <source>
        <dbReference type="EMBL" id="SET00299.1"/>
    </source>
</evidence>
<accession>A0A1I0B0Y6</accession>
<gene>
    <name evidence="1" type="ORF">SAMN05216412_102472</name>
</gene>
<reference evidence="1 2" key="1">
    <citation type="submission" date="2016-10" db="EMBL/GenBank/DDBJ databases">
        <authorList>
            <person name="de Groot N.N."/>
        </authorList>
    </citation>
    <scope>NUCLEOTIDE SEQUENCE [LARGE SCALE GENOMIC DNA]</scope>
    <source>
        <strain evidence="1 2">Nl7</strain>
    </source>
</reference>
<protein>
    <submittedName>
        <fullName evidence="1">Uncharacterized protein</fullName>
    </submittedName>
</protein>
<dbReference type="Proteomes" id="UP000183339">
    <property type="component" value="Unassembled WGS sequence"/>
</dbReference>
<dbReference type="AlphaFoldDB" id="A0A1I0B0Y6"/>
<sequence length="89" mass="10139">MGKREYHLLHAGVISVQSSREHGYIEDGFLSGGTEDCMRKLSLSLRGLPVEVSFILTEEEGQCFLAVWKEEKLELFNVAFPVEHRTLSR</sequence>
<dbReference type="EMBL" id="FOHI01000002">
    <property type="protein sequence ID" value="SET00299.1"/>
    <property type="molecule type" value="Genomic_DNA"/>
</dbReference>
<evidence type="ECO:0000313" key="2">
    <source>
        <dbReference type="Proteomes" id="UP000183339"/>
    </source>
</evidence>
<name>A0A1I0B0Y6_9PROT</name>
<organism evidence="1 2">
    <name type="scientific">Nitrosospira multiformis</name>
    <dbReference type="NCBI Taxonomy" id="1231"/>
    <lineage>
        <taxon>Bacteria</taxon>
        <taxon>Pseudomonadati</taxon>
        <taxon>Pseudomonadota</taxon>
        <taxon>Betaproteobacteria</taxon>
        <taxon>Nitrosomonadales</taxon>
        <taxon>Nitrosomonadaceae</taxon>
        <taxon>Nitrosospira</taxon>
    </lineage>
</organism>
<dbReference type="RefSeq" id="WP_143121403.1">
    <property type="nucleotide sequence ID" value="NZ_FOHI01000002.1"/>
</dbReference>